<dbReference type="GO" id="GO:0004672">
    <property type="term" value="F:protein kinase activity"/>
    <property type="evidence" value="ECO:0007669"/>
    <property type="project" value="TreeGrafter"/>
</dbReference>
<dbReference type="Gene3D" id="3.40.50.300">
    <property type="entry name" value="P-loop containing nucleotide triphosphate hydrolases"/>
    <property type="match status" value="1"/>
</dbReference>
<dbReference type="InterPro" id="IPR027417">
    <property type="entry name" value="P-loop_NTPase"/>
</dbReference>
<accession>A0A6J6ICT2</accession>
<dbReference type="Pfam" id="PF00158">
    <property type="entry name" value="Sigma54_activat"/>
    <property type="match status" value="1"/>
</dbReference>
<dbReference type="GO" id="GO:0005524">
    <property type="term" value="F:ATP binding"/>
    <property type="evidence" value="ECO:0007669"/>
    <property type="project" value="InterPro"/>
</dbReference>
<name>A0A6J6ICT2_9ZZZZ</name>
<feature type="domain" description="Sigma-54 factor interaction" evidence="2">
    <location>
        <begin position="250"/>
        <end position="308"/>
    </location>
</feature>
<reference evidence="3" key="1">
    <citation type="submission" date="2020-05" db="EMBL/GenBank/DDBJ databases">
        <authorList>
            <person name="Chiriac C."/>
            <person name="Salcher M."/>
            <person name="Ghai R."/>
            <person name="Kavagutti S V."/>
        </authorList>
    </citation>
    <scope>NUCLEOTIDE SEQUENCE</scope>
</reference>
<evidence type="ECO:0000259" key="2">
    <source>
        <dbReference type="Pfam" id="PF00158"/>
    </source>
</evidence>
<feature type="region of interest" description="Disordered" evidence="1">
    <location>
        <begin position="1"/>
        <end position="27"/>
    </location>
</feature>
<dbReference type="EMBL" id="CAEZUX010000159">
    <property type="protein sequence ID" value="CAB4621795.1"/>
    <property type="molecule type" value="Genomic_DNA"/>
</dbReference>
<evidence type="ECO:0000313" key="3">
    <source>
        <dbReference type="EMBL" id="CAB4621795.1"/>
    </source>
</evidence>
<sequence>MVNVKPLARRKSASTSSHSCTRITARQSSRTARTLHASNCNQKYERAGAIASALLFSPNAIVVSLGGLADAGGTVASMTKPEVPASLPTTLGALRAFGWKSVPVKEELRTNAVRNISEGKPLFEGVMGYEDTVMPQLENALLAGHDVVFLGERGQAKTRMIRSLTDLLDEWMPIVAGSEINDDPYNPVSRHAKNLVESEGDNTPITWVHRSERSGEKLATPDTSISDLIGEVDPIKVAEGRYLSDELTLHYGLVPRTNRGIFAINELPDLSERIQVGLLNVLEERDVQIRGYKISLPIDVLLVASANPEDYTNRGRIITPLKDRFGSQIRTHYPLEVDTEIAIMRQEARPASIGDVQVTMPAFMERIIATFSHQARESAMVNQRSGVSVRLSVSNIEILSANAVRRALRAGERNVAPRVSDLGALAASTGGKVEIESLEEGRESMILERLISDAVFQVYREATAGITMTEVVTAFETGAIAHVGEDVPSAELVKLVSDIPSLTGPINTITGGDQSPEVVASAVEFILEGLHLTRRLNKDASGGKATYRSRSK</sequence>
<dbReference type="PANTHER" id="PTHR30267:SF2">
    <property type="entry name" value="PROTEIN PRKA"/>
    <property type="match status" value="1"/>
</dbReference>
<protein>
    <submittedName>
        <fullName evidence="3">Unannotated protein</fullName>
    </submittedName>
</protein>
<feature type="compositionally biased region" description="Polar residues" evidence="1">
    <location>
        <begin position="13"/>
        <end position="27"/>
    </location>
</feature>
<evidence type="ECO:0000256" key="1">
    <source>
        <dbReference type="SAM" id="MobiDB-lite"/>
    </source>
</evidence>
<dbReference type="InterPro" id="IPR002078">
    <property type="entry name" value="Sigma_54_int"/>
</dbReference>
<dbReference type="FunFam" id="3.40.50.300:FF:000841">
    <property type="entry name" value="Magnesium protoporphyrin chelatase"/>
    <property type="match status" value="1"/>
</dbReference>
<dbReference type="SUPFAM" id="SSF52540">
    <property type="entry name" value="P-loop containing nucleoside triphosphate hydrolases"/>
    <property type="match status" value="1"/>
</dbReference>
<organism evidence="3">
    <name type="scientific">freshwater metagenome</name>
    <dbReference type="NCBI Taxonomy" id="449393"/>
    <lineage>
        <taxon>unclassified sequences</taxon>
        <taxon>metagenomes</taxon>
        <taxon>ecological metagenomes</taxon>
    </lineage>
</organism>
<dbReference type="GO" id="GO:0006355">
    <property type="term" value="P:regulation of DNA-templated transcription"/>
    <property type="evidence" value="ECO:0007669"/>
    <property type="project" value="InterPro"/>
</dbReference>
<gene>
    <name evidence="3" type="ORF">UFOPK1874_01100</name>
</gene>
<dbReference type="AlphaFoldDB" id="A0A6J6ICT2"/>
<proteinExistence type="predicted"/>
<dbReference type="PANTHER" id="PTHR30267">
    <property type="entry name" value="PROTEIN KINASE PRKA"/>
    <property type="match status" value="1"/>
</dbReference>